<dbReference type="Gene3D" id="3.10.450.50">
    <property type="match status" value="1"/>
</dbReference>
<gene>
    <name evidence="2" type="ORF">GGD88_000783</name>
</gene>
<dbReference type="Pfam" id="PF12680">
    <property type="entry name" value="SnoaL_2"/>
    <property type="match status" value="1"/>
</dbReference>
<protein>
    <recommendedName>
        <fullName evidence="1">SnoaL-like domain-containing protein</fullName>
    </recommendedName>
</protein>
<evidence type="ECO:0000313" key="2">
    <source>
        <dbReference type="EMBL" id="MBB4285069.1"/>
    </source>
</evidence>
<dbReference type="EMBL" id="JACIGI010000004">
    <property type="protein sequence ID" value="MBB4285069.1"/>
    <property type="molecule type" value="Genomic_DNA"/>
</dbReference>
<dbReference type="SUPFAM" id="SSF54427">
    <property type="entry name" value="NTF2-like"/>
    <property type="match status" value="1"/>
</dbReference>
<evidence type="ECO:0000313" key="3">
    <source>
        <dbReference type="Proteomes" id="UP000555728"/>
    </source>
</evidence>
<dbReference type="Proteomes" id="UP000555728">
    <property type="component" value="Unassembled WGS sequence"/>
</dbReference>
<reference evidence="2 3" key="1">
    <citation type="submission" date="2020-08" db="EMBL/GenBank/DDBJ databases">
        <title>Genome sequencing of Purple Non-Sulfur Bacteria from various extreme environments.</title>
        <authorList>
            <person name="Mayer M."/>
        </authorList>
    </citation>
    <scope>NUCLEOTIDE SEQUENCE [LARGE SCALE GENOMIC DNA]</scope>
    <source>
        <strain evidence="2 3">JA135</strain>
    </source>
</reference>
<name>A0A7W6RYR8_9PROT</name>
<dbReference type="AlphaFoldDB" id="A0A7W6RYR8"/>
<comment type="caution">
    <text evidence="2">The sequence shown here is derived from an EMBL/GenBank/DDBJ whole genome shotgun (WGS) entry which is preliminary data.</text>
</comment>
<dbReference type="InterPro" id="IPR037401">
    <property type="entry name" value="SnoaL-like"/>
</dbReference>
<proteinExistence type="predicted"/>
<dbReference type="InterPro" id="IPR032710">
    <property type="entry name" value="NTF2-like_dom_sf"/>
</dbReference>
<dbReference type="RefSeq" id="WP_184431902.1">
    <property type="nucleotide sequence ID" value="NZ_JACIGI010000004.1"/>
</dbReference>
<organism evidence="2 3">
    <name type="scientific">Roseospira goensis</name>
    <dbReference type="NCBI Taxonomy" id="391922"/>
    <lineage>
        <taxon>Bacteria</taxon>
        <taxon>Pseudomonadati</taxon>
        <taxon>Pseudomonadota</taxon>
        <taxon>Alphaproteobacteria</taxon>
        <taxon>Rhodospirillales</taxon>
        <taxon>Rhodospirillaceae</taxon>
        <taxon>Roseospira</taxon>
    </lineage>
</organism>
<sequence>MLDTWHRWIAAFNQACEADAWSALDPFLTDDVVYIVAGVPFACELRGRKAVIAGFQRSVRGFDQHFERRTWTGVGVRLWEPGTVTARALGRYTRAGAPDLTFAAHGTWVFRHDRIAMMLDLYDPAEADIQAAMAWLGEHGADLDPSYA</sequence>
<feature type="domain" description="SnoaL-like" evidence="1">
    <location>
        <begin position="10"/>
        <end position="116"/>
    </location>
</feature>
<evidence type="ECO:0000259" key="1">
    <source>
        <dbReference type="Pfam" id="PF12680"/>
    </source>
</evidence>
<keyword evidence="3" id="KW-1185">Reference proteome</keyword>
<accession>A0A7W6RYR8</accession>